<dbReference type="SUPFAM" id="SSF47240">
    <property type="entry name" value="Ferritin-like"/>
    <property type="match status" value="1"/>
</dbReference>
<dbReference type="Proteomes" id="UP000682892">
    <property type="component" value="Unassembled WGS sequence"/>
</dbReference>
<comment type="function">
    <text evidence="6">Stores iron in a soluble, non-toxic, readily available form. Important for iron homeostasis. Iron is taken up in the ferrous form and deposited as ferric hydroxides after oxidation.</text>
</comment>
<dbReference type="EMBL" id="CH477660">
    <property type="protein sequence ID" value="EAT37628.1"/>
    <property type="molecule type" value="Genomic_DNA"/>
</dbReference>
<evidence type="ECO:0000259" key="8">
    <source>
        <dbReference type="PROSITE" id="PS50905"/>
    </source>
</evidence>
<protein>
    <recommendedName>
        <fullName evidence="6">Ferritin</fullName>
        <ecNumber evidence="6">1.16.3.1</ecNumber>
    </recommendedName>
</protein>
<comment type="catalytic activity">
    <reaction evidence="6">
        <text>4 Fe(2+) + O2 + 4 H(+) = 4 Fe(3+) + 2 H2O</text>
        <dbReference type="Rhea" id="RHEA:11148"/>
        <dbReference type="ChEBI" id="CHEBI:15377"/>
        <dbReference type="ChEBI" id="CHEBI:15378"/>
        <dbReference type="ChEBI" id="CHEBI:15379"/>
        <dbReference type="ChEBI" id="CHEBI:29033"/>
        <dbReference type="ChEBI" id="CHEBI:29034"/>
        <dbReference type="EC" id="1.16.3.1"/>
    </reaction>
</comment>
<dbReference type="EC" id="1.16.3.1" evidence="6"/>
<name>A0A1S4FQ62_AEDAE</name>
<dbReference type="GO" id="GO:0006879">
    <property type="term" value="P:intracellular iron ion homeostasis"/>
    <property type="evidence" value="ECO:0007669"/>
    <property type="project" value="UniProtKB-KW"/>
</dbReference>
<accession>A0A1S4FQ62</accession>
<dbReference type="InterPro" id="IPR009078">
    <property type="entry name" value="Ferritin-like_SF"/>
</dbReference>
<dbReference type="PROSITE" id="PS50905">
    <property type="entry name" value="FERRITIN_LIKE"/>
    <property type="match status" value="1"/>
</dbReference>
<dbReference type="InterPro" id="IPR001519">
    <property type="entry name" value="Ferritin"/>
</dbReference>
<evidence type="ECO:0000256" key="1">
    <source>
        <dbReference type="ARBA" id="ARBA00007513"/>
    </source>
</evidence>
<evidence type="ECO:0000256" key="4">
    <source>
        <dbReference type="ARBA" id="ARBA00023004"/>
    </source>
</evidence>
<dbReference type="KEGG" id="aag:5573303"/>
<dbReference type="HOGENOM" id="CLU_065681_2_0_1"/>
<dbReference type="GO" id="GO:0004322">
    <property type="term" value="F:ferroxidase activity"/>
    <property type="evidence" value="ECO:0007669"/>
    <property type="project" value="UniProtKB-EC"/>
</dbReference>
<dbReference type="Pfam" id="PF00210">
    <property type="entry name" value="Ferritin"/>
    <property type="match status" value="1"/>
</dbReference>
<evidence type="ECO:0000256" key="5">
    <source>
        <dbReference type="PIRSR" id="PIRSR601519-1"/>
    </source>
</evidence>
<reference evidence="9" key="1">
    <citation type="submission" date="2005-10" db="EMBL/GenBank/DDBJ databases">
        <authorList>
            <person name="Loftus B.J."/>
            <person name="Nene V.M."/>
            <person name="Hannick L.I."/>
            <person name="Bidwell S."/>
            <person name="Haas B."/>
            <person name="Amedeo P."/>
            <person name="Orvis J."/>
            <person name="Wortman J.R."/>
            <person name="White O.R."/>
            <person name="Salzberg S."/>
            <person name="Shumway M."/>
            <person name="Koo H."/>
            <person name="Zhao Y."/>
            <person name="Holmes M."/>
            <person name="Miller J."/>
            <person name="Schatz M."/>
            <person name="Pop M."/>
            <person name="Pai G."/>
            <person name="Utterback T."/>
            <person name="Rogers Y.-H."/>
            <person name="Kravitz S."/>
            <person name="Fraser C.M."/>
        </authorList>
    </citation>
    <scope>NUCLEOTIDE SEQUENCE</scope>
    <source>
        <strain evidence="9">Liverpool</strain>
    </source>
</reference>
<feature type="binding site" evidence="5">
    <location>
        <position position="169"/>
    </location>
    <ligand>
        <name>Fe cation</name>
        <dbReference type="ChEBI" id="CHEBI:24875"/>
        <label>1</label>
    </ligand>
</feature>
<dbReference type="AlphaFoldDB" id="A0A1S4FQ62"/>
<proteinExistence type="inferred from homology"/>
<dbReference type="OrthoDB" id="186462at2759"/>
<evidence type="ECO:0000256" key="7">
    <source>
        <dbReference type="SAM" id="SignalP"/>
    </source>
</evidence>
<organism evidence="9 10">
    <name type="scientific">Aedes aegypti</name>
    <name type="common">Yellowfever mosquito</name>
    <name type="synonym">Culex aegypti</name>
    <dbReference type="NCBI Taxonomy" id="7159"/>
    <lineage>
        <taxon>Eukaryota</taxon>
        <taxon>Metazoa</taxon>
        <taxon>Ecdysozoa</taxon>
        <taxon>Arthropoda</taxon>
        <taxon>Hexapoda</taxon>
        <taxon>Insecta</taxon>
        <taxon>Pterygota</taxon>
        <taxon>Neoptera</taxon>
        <taxon>Endopterygota</taxon>
        <taxon>Diptera</taxon>
        <taxon>Nematocera</taxon>
        <taxon>Culicoidea</taxon>
        <taxon>Culicidae</taxon>
        <taxon>Culicinae</taxon>
        <taxon>Aedini</taxon>
        <taxon>Aedes</taxon>
        <taxon>Stegomyia</taxon>
    </lineage>
</organism>
<keyword evidence="2 6" id="KW-0409">Iron storage</keyword>
<feature type="binding site" evidence="5">
    <location>
        <position position="85"/>
    </location>
    <ligand>
        <name>Fe cation</name>
        <dbReference type="ChEBI" id="CHEBI:24875"/>
        <label>1</label>
    </ligand>
</feature>
<feature type="chain" id="PRO_5036445808" description="Ferritin" evidence="7">
    <location>
        <begin position="23"/>
        <end position="202"/>
    </location>
</feature>
<reference evidence="9" key="2">
    <citation type="journal article" date="2007" name="Science">
        <title>Genome sequence of Aedes aegypti, a major arbovirus vector.</title>
        <authorList>
            <person name="Nene V."/>
            <person name="Wortman J.R."/>
            <person name="Lawson D."/>
            <person name="Haas B."/>
            <person name="Kodira C."/>
            <person name="Tu Z.J."/>
            <person name="Loftus B."/>
            <person name="Xi Z."/>
            <person name="Megy K."/>
            <person name="Grabherr M."/>
            <person name="Ren Q."/>
            <person name="Zdobnov E.M."/>
            <person name="Lobo N.F."/>
            <person name="Campbell K.S."/>
            <person name="Brown S.E."/>
            <person name="Bonaldo M.F."/>
            <person name="Zhu J."/>
            <person name="Sinkins S.P."/>
            <person name="Hogenkamp D.G."/>
            <person name="Amedeo P."/>
            <person name="Arensburger P."/>
            <person name="Atkinson P.W."/>
            <person name="Bidwell S."/>
            <person name="Biedler J."/>
            <person name="Birney E."/>
            <person name="Bruggner R.V."/>
            <person name="Costas J."/>
            <person name="Coy M.R."/>
            <person name="Crabtree J."/>
            <person name="Crawford M."/>
            <person name="Debruyn B."/>
            <person name="Decaprio D."/>
            <person name="Eiglmeier K."/>
            <person name="Eisenstadt E."/>
            <person name="El-Dorry H."/>
            <person name="Gelbart W.M."/>
            <person name="Gomes S.L."/>
            <person name="Hammond M."/>
            <person name="Hannick L.I."/>
            <person name="Hogan J.R."/>
            <person name="Holmes M.H."/>
            <person name="Jaffe D."/>
            <person name="Johnston J.S."/>
            <person name="Kennedy R.C."/>
            <person name="Koo H."/>
            <person name="Kravitz S."/>
            <person name="Kriventseva E.V."/>
            <person name="Kulp D."/>
            <person name="Labutti K."/>
            <person name="Lee E."/>
            <person name="Li S."/>
            <person name="Lovin D.D."/>
            <person name="Mao C."/>
            <person name="Mauceli E."/>
            <person name="Menck C.F."/>
            <person name="Miller J.R."/>
            <person name="Montgomery P."/>
            <person name="Mori A."/>
            <person name="Nascimento A.L."/>
            <person name="Naveira H.F."/>
            <person name="Nusbaum C."/>
            <person name="O'leary S."/>
            <person name="Orvis J."/>
            <person name="Pertea M."/>
            <person name="Quesneville H."/>
            <person name="Reidenbach K.R."/>
            <person name="Rogers Y.H."/>
            <person name="Roth C.W."/>
            <person name="Schneider J.R."/>
            <person name="Schatz M."/>
            <person name="Shumway M."/>
            <person name="Stanke M."/>
            <person name="Stinson E.O."/>
            <person name="Tubio J.M."/>
            <person name="Vanzee J.P."/>
            <person name="Verjovski-Almeida S."/>
            <person name="Werner D."/>
            <person name="White O."/>
            <person name="Wyder S."/>
            <person name="Zeng Q."/>
            <person name="Zhao Q."/>
            <person name="Zhao Y."/>
            <person name="Hill C.A."/>
            <person name="Raikhel A.S."/>
            <person name="Soares M.B."/>
            <person name="Knudson D.L."/>
            <person name="Lee N.H."/>
            <person name="Galagan J."/>
            <person name="Salzberg S.L."/>
            <person name="Paulsen I.T."/>
            <person name="Dimopoulos G."/>
            <person name="Collins F.H."/>
            <person name="Birren B."/>
            <person name="Fraser-Liggett C.M."/>
            <person name="Severson D.W."/>
        </authorList>
    </citation>
    <scope>NUCLEOTIDE SEQUENCE [LARGE SCALE GENOMIC DNA]</scope>
    <source>
        <strain evidence="9">Liverpool</strain>
    </source>
</reference>
<evidence type="ECO:0000313" key="10">
    <source>
        <dbReference type="Proteomes" id="UP000682892"/>
    </source>
</evidence>
<sequence length="202" mass="23672">MRPFFFFGVIAILLIYQETTRAQISEGELTDTPFFSRDCLAALHRQIVIHFDSSILYLKFAAYFAQETIDLPGFEKFFFHAADEEREKGIQLIEYALLRNLDPMDTNNFNLNYVYEMPHGLSGENALRVAIDQQNKVTKRLSELIKVCKEGNSDFYLGNHMGGDYLYMQHVKLRELDDRLNQLRQLMSVSRFGEFLYDKDHM</sequence>
<evidence type="ECO:0000313" key="9">
    <source>
        <dbReference type="EMBL" id="EAT37628.1"/>
    </source>
</evidence>
<dbReference type="CDD" id="cd01056">
    <property type="entry name" value="Euk_Ferritin"/>
    <property type="match status" value="1"/>
</dbReference>
<evidence type="ECO:0000256" key="6">
    <source>
        <dbReference type="RuleBase" id="RU361145"/>
    </source>
</evidence>
<dbReference type="PANTHER" id="PTHR11431">
    <property type="entry name" value="FERRITIN"/>
    <property type="match status" value="1"/>
</dbReference>
<dbReference type="Gene3D" id="1.20.1260.10">
    <property type="match status" value="1"/>
</dbReference>
<feature type="domain" description="Ferritin-like diiron" evidence="8">
    <location>
        <begin position="33"/>
        <end position="187"/>
    </location>
</feature>
<dbReference type="GO" id="GO:0005737">
    <property type="term" value="C:cytoplasm"/>
    <property type="evidence" value="ECO:0007669"/>
    <property type="project" value="TreeGrafter"/>
</dbReference>
<evidence type="ECO:0000256" key="2">
    <source>
        <dbReference type="ARBA" id="ARBA00022434"/>
    </source>
</evidence>
<dbReference type="InterPro" id="IPR009040">
    <property type="entry name" value="Ferritin-like_diiron"/>
</dbReference>
<evidence type="ECO:0000256" key="3">
    <source>
        <dbReference type="ARBA" id="ARBA00022723"/>
    </source>
</evidence>
<dbReference type="InterPro" id="IPR012347">
    <property type="entry name" value="Ferritin-like"/>
</dbReference>
<keyword evidence="3 5" id="KW-0479">Metal-binding</keyword>
<keyword evidence="6" id="KW-0560">Oxidoreductase</keyword>
<dbReference type="GO" id="GO:0008198">
    <property type="term" value="F:ferrous iron binding"/>
    <property type="evidence" value="ECO:0007669"/>
    <property type="project" value="TreeGrafter"/>
</dbReference>
<feature type="signal peptide" evidence="7">
    <location>
        <begin position="1"/>
        <end position="22"/>
    </location>
</feature>
<keyword evidence="7" id="KW-0732">Signal</keyword>
<dbReference type="InterPro" id="IPR008331">
    <property type="entry name" value="Ferritin_DPS_dom"/>
</dbReference>
<gene>
    <name evidence="9" type="ORF">AaeL_AAEL010393</name>
</gene>
<comment type="similarity">
    <text evidence="1 6">Belongs to the ferritin family.</text>
</comment>
<reference evidence="9" key="3">
    <citation type="submission" date="2012-09" db="EMBL/GenBank/DDBJ databases">
        <authorList>
            <consortium name="VectorBase"/>
        </authorList>
    </citation>
    <scope>NUCLEOTIDE SEQUENCE</scope>
    <source>
        <strain evidence="9">Liverpool</strain>
    </source>
</reference>
<dbReference type="GO" id="GO:0006826">
    <property type="term" value="P:iron ion transport"/>
    <property type="evidence" value="ECO:0007669"/>
    <property type="project" value="InterPro"/>
</dbReference>
<dbReference type="GO" id="GO:0008199">
    <property type="term" value="F:ferric iron binding"/>
    <property type="evidence" value="ECO:0007669"/>
    <property type="project" value="InterPro"/>
</dbReference>
<keyword evidence="4 5" id="KW-0408">Iron</keyword>
<dbReference type="PANTHER" id="PTHR11431:SF43">
    <property type="entry name" value="FERRITIN"/>
    <property type="match status" value="1"/>
</dbReference>